<reference evidence="4 5" key="1">
    <citation type="journal article" date="2015" name="Plant Cell">
        <title>Oil accumulation by the oleaginous diatom Fistulifera solaris as revealed by the genome and transcriptome.</title>
        <authorList>
            <person name="Tanaka T."/>
            <person name="Maeda Y."/>
            <person name="Veluchamy A."/>
            <person name="Tanaka M."/>
            <person name="Abida H."/>
            <person name="Marechal E."/>
            <person name="Bowler C."/>
            <person name="Muto M."/>
            <person name="Sunaga Y."/>
            <person name="Tanaka M."/>
            <person name="Yoshino T."/>
            <person name="Taniguchi T."/>
            <person name="Fukuda Y."/>
            <person name="Nemoto M."/>
            <person name="Matsumoto M."/>
            <person name="Wong P.S."/>
            <person name="Aburatani S."/>
            <person name="Fujibuchi W."/>
        </authorList>
    </citation>
    <scope>NUCLEOTIDE SEQUENCE [LARGE SCALE GENOMIC DNA]</scope>
    <source>
        <strain evidence="4 5">JPCC DA0580</strain>
    </source>
</reference>
<name>A0A1Z5JAA2_FISSO</name>
<dbReference type="OrthoDB" id="38519at2759"/>
<proteinExistence type="predicted"/>
<dbReference type="InParanoid" id="A0A1Z5JAA2"/>
<sequence length="260" mass="29986">MRSYKPTLVQTRRFMSHFGVSPTQCSQLWILLKVPENGRFKHLLWALLKLKVYATEEVLSGMAGCDEKTFRKWSDQFITALALLSTRLIKWNSRTKSGIHTFSVDGTDCPINEPSPFSPKWYSHKFRSAGLRYEIAVSLFDSEMIWINGPFPCGEFPDSKIFRRNLAGQLSKGEKGIADQGYRSISQLTIKNRGHQKGKLILIGKALARHENVNQRIKRFGCLRQQFRHELKRHVYYFRAVASVVQLRLKTDNPINSLPK</sequence>
<keyword evidence="5" id="KW-1185">Reference proteome</keyword>
<feature type="domain" description="DDE Tnp4" evidence="3">
    <location>
        <begin position="104"/>
        <end position="241"/>
    </location>
</feature>
<keyword evidence="2" id="KW-0479">Metal-binding</keyword>
<dbReference type="InterPro" id="IPR027806">
    <property type="entry name" value="HARBI1_dom"/>
</dbReference>
<evidence type="ECO:0000256" key="1">
    <source>
        <dbReference type="ARBA" id="ARBA00001968"/>
    </source>
</evidence>
<dbReference type="GO" id="GO:0046872">
    <property type="term" value="F:metal ion binding"/>
    <property type="evidence" value="ECO:0007669"/>
    <property type="project" value="UniProtKB-KW"/>
</dbReference>
<evidence type="ECO:0000256" key="2">
    <source>
        <dbReference type="ARBA" id="ARBA00022723"/>
    </source>
</evidence>
<evidence type="ECO:0000313" key="5">
    <source>
        <dbReference type="Proteomes" id="UP000198406"/>
    </source>
</evidence>
<comment type="cofactor">
    <cofactor evidence="1">
        <name>a divalent metal cation</name>
        <dbReference type="ChEBI" id="CHEBI:60240"/>
    </cofactor>
</comment>
<evidence type="ECO:0000259" key="3">
    <source>
        <dbReference type="Pfam" id="PF13359"/>
    </source>
</evidence>
<dbReference type="EMBL" id="BDSP01000031">
    <property type="protein sequence ID" value="GAX10920.1"/>
    <property type="molecule type" value="Genomic_DNA"/>
</dbReference>
<dbReference type="Proteomes" id="UP000198406">
    <property type="component" value="Unassembled WGS sequence"/>
</dbReference>
<dbReference type="AlphaFoldDB" id="A0A1Z5JAA2"/>
<protein>
    <recommendedName>
        <fullName evidence="3">DDE Tnp4 domain-containing protein</fullName>
    </recommendedName>
</protein>
<gene>
    <name evidence="4" type="ORF">FisN_UnNu023</name>
</gene>
<evidence type="ECO:0000313" key="4">
    <source>
        <dbReference type="EMBL" id="GAX10920.1"/>
    </source>
</evidence>
<organism evidence="4 5">
    <name type="scientific">Fistulifera solaris</name>
    <name type="common">Oleaginous diatom</name>
    <dbReference type="NCBI Taxonomy" id="1519565"/>
    <lineage>
        <taxon>Eukaryota</taxon>
        <taxon>Sar</taxon>
        <taxon>Stramenopiles</taxon>
        <taxon>Ochrophyta</taxon>
        <taxon>Bacillariophyta</taxon>
        <taxon>Bacillariophyceae</taxon>
        <taxon>Bacillariophycidae</taxon>
        <taxon>Naviculales</taxon>
        <taxon>Naviculaceae</taxon>
        <taxon>Fistulifera</taxon>
    </lineage>
</organism>
<dbReference type="Pfam" id="PF13359">
    <property type="entry name" value="DDE_Tnp_4"/>
    <property type="match status" value="1"/>
</dbReference>
<accession>A0A1Z5JAA2</accession>
<comment type="caution">
    <text evidence="4">The sequence shown here is derived from an EMBL/GenBank/DDBJ whole genome shotgun (WGS) entry which is preliminary data.</text>
</comment>